<keyword evidence="3" id="KW-1185">Reference proteome</keyword>
<reference evidence="2 3" key="1">
    <citation type="submission" date="2019-08" db="EMBL/GenBank/DDBJ databases">
        <title>Calorimonas adulescens gen. nov., sp. nov., an anaerobic thermophilic bacterium from Sakhalin hot spring.</title>
        <authorList>
            <person name="Khomyakova M.A."/>
            <person name="Merkel A.Y."/>
            <person name="Novikov A."/>
            <person name="Bonch-Osmolovskaya E.A."/>
            <person name="Slobodkin A.I."/>
        </authorList>
    </citation>
    <scope>NUCLEOTIDE SEQUENCE [LARGE SCALE GENOMIC DNA]</scope>
    <source>
        <strain evidence="2 3">A05MB</strain>
    </source>
</reference>
<dbReference type="AlphaFoldDB" id="A0A5D8QBY1"/>
<evidence type="ECO:0000313" key="3">
    <source>
        <dbReference type="Proteomes" id="UP000322976"/>
    </source>
</evidence>
<accession>A0A5D8QBY1</accession>
<name>A0A5D8QBY1_9THEO</name>
<proteinExistence type="predicted"/>
<protein>
    <submittedName>
        <fullName evidence="2">Uncharacterized protein</fullName>
    </submittedName>
</protein>
<dbReference type="InterPro" id="IPR043723">
    <property type="entry name" value="DUF5665"/>
</dbReference>
<dbReference type="Proteomes" id="UP000322976">
    <property type="component" value="Unassembled WGS sequence"/>
</dbReference>
<dbReference type="EMBL" id="VTPS01000009">
    <property type="protein sequence ID" value="TZE82022.1"/>
    <property type="molecule type" value="Genomic_DNA"/>
</dbReference>
<evidence type="ECO:0000313" key="2">
    <source>
        <dbReference type="EMBL" id="TZE82022.1"/>
    </source>
</evidence>
<keyword evidence="1" id="KW-1133">Transmembrane helix</keyword>
<keyword evidence="1" id="KW-0812">Transmembrane</keyword>
<comment type="caution">
    <text evidence="2">The sequence shown here is derived from an EMBL/GenBank/DDBJ whole genome shotgun (WGS) entry which is preliminary data.</text>
</comment>
<evidence type="ECO:0000256" key="1">
    <source>
        <dbReference type="SAM" id="Phobius"/>
    </source>
</evidence>
<dbReference type="Pfam" id="PF18910">
    <property type="entry name" value="DUF5665"/>
    <property type="match status" value="1"/>
</dbReference>
<sequence length="95" mass="10742">MQYNNNEEELLRKLNDVSIMLERTNINEYVQLLQRPGKMLLINFSSGLVRGLGMAIGFTILGAIVLIILQRIVMLNIPLIGNFVADVIKVVEMQL</sequence>
<feature type="transmembrane region" description="Helical" evidence="1">
    <location>
        <begin position="48"/>
        <end position="69"/>
    </location>
</feature>
<keyword evidence="1" id="KW-0472">Membrane</keyword>
<gene>
    <name evidence="2" type="ORF">FWJ32_07265</name>
</gene>
<organism evidence="2 3">
    <name type="scientific">Calorimonas adulescens</name>
    <dbReference type="NCBI Taxonomy" id="2606906"/>
    <lineage>
        <taxon>Bacteria</taxon>
        <taxon>Bacillati</taxon>
        <taxon>Bacillota</taxon>
        <taxon>Clostridia</taxon>
        <taxon>Thermoanaerobacterales</taxon>
        <taxon>Thermoanaerobacteraceae</taxon>
        <taxon>Calorimonas</taxon>
    </lineage>
</organism>
<dbReference type="RefSeq" id="WP_149545293.1">
    <property type="nucleotide sequence ID" value="NZ_VTPS01000009.1"/>
</dbReference>